<dbReference type="Pfam" id="PF03814">
    <property type="entry name" value="KdpA"/>
    <property type="match status" value="1"/>
</dbReference>
<feature type="transmembrane region" description="Helical" evidence="9">
    <location>
        <begin position="257"/>
        <end position="277"/>
    </location>
</feature>
<feature type="transmembrane region" description="Helical" evidence="9">
    <location>
        <begin position="289"/>
        <end position="308"/>
    </location>
</feature>
<evidence type="ECO:0000256" key="8">
    <source>
        <dbReference type="ARBA" id="ARBA00023136"/>
    </source>
</evidence>
<dbReference type="RefSeq" id="WP_069664775.1">
    <property type="nucleotide sequence ID" value="NZ_JBHUJJ010000001.1"/>
</dbReference>
<evidence type="ECO:0000256" key="4">
    <source>
        <dbReference type="ARBA" id="ARBA00022692"/>
    </source>
</evidence>
<dbReference type="NCBIfam" id="TIGR00680">
    <property type="entry name" value="kdpA"/>
    <property type="match status" value="1"/>
</dbReference>
<keyword evidence="7 9" id="KW-0406">Ion transport</keyword>
<dbReference type="GO" id="GO:0008556">
    <property type="term" value="F:P-type potassium transmembrane transporter activity"/>
    <property type="evidence" value="ECO:0007669"/>
    <property type="project" value="InterPro"/>
</dbReference>
<evidence type="ECO:0000256" key="5">
    <source>
        <dbReference type="ARBA" id="ARBA00022958"/>
    </source>
</evidence>
<keyword evidence="2 9" id="KW-1003">Cell membrane</keyword>
<evidence type="ECO:0000256" key="9">
    <source>
        <dbReference type="HAMAP-Rule" id="MF_00275"/>
    </source>
</evidence>
<keyword evidence="4 9" id="KW-0812">Transmembrane</keyword>
<feature type="transmembrane region" description="Helical" evidence="9">
    <location>
        <begin position="380"/>
        <end position="398"/>
    </location>
</feature>
<evidence type="ECO:0000256" key="6">
    <source>
        <dbReference type="ARBA" id="ARBA00022989"/>
    </source>
</evidence>
<feature type="transmembrane region" description="Helical" evidence="9">
    <location>
        <begin position="418"/>
        <end position="437"/>
    </location>
</feature>
<feature type="transmembrane region" description="Helical" evidence="9">
    <location>
        <begin position="526"/>
        <end position="550"/>
    </location>
</feature>
<dbReference type="GO" id="GO:0030955">
    <property type="term" value="F:potassium ion binding"/>
    <property type="evidence" value="ECO:0007669"/>
    <property type="project" value="UniProtKB-UniRule"/>
</dbReference>
<dbReference type="OrthoDB" id="9763796at2"/>
<dbReference type="PIRSF" id="PIRSF001294">
    <property type="entry name" value="K_ATPaseA"/>
    <property type="match status" value="1"/>
</dbReference>
<accession>A0A1E5G925</accession>
<keyword evidence="6 9" id="KW-1133">Transmembrane helix</keyword>
<dbReference type="GO" id="GO:0005886">
    <property type="term" value="C:plasma membrane"/>
    <property type="evidence" value="ECO:0007669"/>
    <property type="project" value="UniProtKB-SubCell"/>
</dbReference>
<comment type="similarity">
    <text evidence="9">Belongs to the KdpA family.</text>
</comment>
<dbReference type="PANTHER" id="PTHR30607:SF2">
    <property type="entry name" value="POTASSIUM-TRANSPORTING ATPASE POTASSIUM-BINDING SUBUNIT"/>
    <property type="match status" value="1"/>
</dbReference>
<evidence type="ECO:0000256" key="2">
    <source>
        <dbReference type="ARBA" id="ARBA00022475"/>
    </source>
</evidence>
<comment type="function">
    <text evidence="9">Part of the high-affinity ATP-driven potassium transport (or Kdp) system, which catalyzes the hydrolysis of ATP coupled with the electrogenic transport of potassium into the cytoplasm. This subunit binds the extracellular potassium ions and delivers the ions to the membrane domain of KdpB through an intramembrane tunnel.</text>
</comment>
<feature type="transmembrane region" description="Helical" evidence="9">
    <location>
        <begin position="484"/>
        <end position="506"/>
    </location>
</feature>
<keyword evidence="11" id="KW-1185">Reference proteome</keyword>
<evidence type="ECO:0000313" key="11">
    <source>
        <dbReference type="Proteomes" id="UP000095094"/>
    </source>
</evidence>
<sequence length="560" mass="60248">MSSIFIQQAIFLIILIGLAIPLGVYIYKVMTEQKIVMTKILGPIETNIYRFLGPTAQKPMTAKQYGASVLFFSLFSFVLLLVMLLTQGILPLNPEQLPGMSLSLAFNTAASFVTNTNWQAYAGENSLSIFSQAFGLTVQNFVSAGVGIAVLFVLLRGFMNRSIKHLGNFWQDLTRIILYVLLPLSFVVSLLLISQGVVQTFAGSVETTSLELGEKIFLPLGTVASQVAIKQLGTNGGGYFGGNSAYPFENPNLISNFVENISILLIPAALIVAFGLFVKDWKQGRTIMIVSLGFLIAALIGVTISEYYGPQFNHVLGQMNLEGKETRFGIGWSSLWAVSTTAASNGSINAMLDSFTPLGGLIPMFLMQLGEIIFGGAGSGLYGMIVFILLAIFIAGLLVGRTPEYLGKKIEPFDMKMVCLVILTPLLLTLIGTMLFIMNPQAMSWLGNQGPHGFSEILYAFSSLANNNGSAFAGLTVDTPFMNILGGSIMLLSRFIPMLAVIYLASNLGKKKSVATGSGTLSTTNATFVTMLIIVIVVIGALSFLPAMALGPIAEHFMTK</sequence>
<organism evidence="10 11">
    <name type="scientific">Enterococcus termitis</name>
    <dbReference type="NCBI Taxonomy" id="332950"/>
    <lineage>
        <taxon>Bacteria</taxon>
        <taxon>Bacillati</taxon>
        <taxon>Bacillota</taxon>
        <taxon>Bacilli</taxon>
        <taxon>Lactobacillales</taxon>
        <taxon>Enterococcaceae</taxon>
        <taxon>Enterococcus</taxon>
    </lineage>
</organism>
<dbReference type="HAMAP" id="MF_00275">
    <property type="entry name" value="KdpA"/>
    <property type="match status" value="1"/>
</dbReference>
<dbReference type="PATRIC" id="fig|332950.4.peg.3054"/>
<keyword evidence="1 9" id="KW-0813">Transport</keyword>
<dbReference type="InterPro" id="IPR004623">
    <property type="entry name" value="KdpA"/>
</dbReference>
<protein>
    <recommendedName>
        <fullName evidence="9">Potassium-transporting ATPase potassium-binding subunit</fullName>
    </recommendedName>
    <alternativeName>
        <fullName evidence="9">ATP phosphohydrolase [potassium-transporting] A chain</fullName>
    </alternativeName>
    <alternativeName>
        <fullName evidence="9">Potassium-binding and translocating subunit A</fullName>
    </alternativeName>
    <alternativeName>
        <fullName evidence="9">Potassium-translocating ATPase A chain</fullName>
    </alternativeName>
</protein>
<dbReference type="Proteomes" id="UP000095094">
    <property type="component" value="Unassembled WGS sequence"/>
</dbReference>
<comment type="subunit">
    <text evidence="9">The system is composed of three essential subunits: KdpA, KdpB and KdpC.</text>
</comment>
<evidence type="ECO:0000256" key="1">
    <source>
        <dbReference type="ARBA" id="ARBA00022448"/>
    </source>
</evidence>
<keyword evidence="3 9" id="KW-0633">Potassium transport</keyword>
<feature type="transmembrane region" description="Helical" evidence="9">
    <location>
        <begin position="176"/>
        <end position="198"/>
    </location>
</feature>
<dbReference type="EMBL" id="MIJY01000045">
    <property type="protein sequence ID" value="OEG09085.1"/>
    <property type="molecule type" value="Genomic_DNA"/>
</dbReference>
<dbReference type="PANTHER" id="PTHR30607">
    <property type="entry name" value="POTASSIUM-TRANSPORTING ATPASE A CHAIN"/>
    <property type="match status" value="1"/>
</dbReference>
<evidence type="ECO:0000313" key="10">
    <source>
        <dbReference type="EMBL" id="OEG09085.1"/>
    </source>
</evidence>
<evidence type="ECO:0000256" key="3">
    <source>
        <dbReference type="ARBA" id="ARBA00022538"/>
    </source>
</evidence>
<dbReference type="AlphaFoldDB" id="A0A1E5G925"/>
<feature type="transmembrane region" description="Helical" evidence="9">
    <location>
        <begin position="133"/>
        <end position="155"/>
    </location>
</feature>
<reference evidence="11" key="1">
    <citation type="submission" date="2016-09" db="EMBL/GenBank/DDBJ databases">
        <authorList>
            <person name="Gulvik C.A."/>
        </authorList>
    </citation>
    <scope>NUCLEOTIDE SEQUENCE [LARGE SCALE GENOMIC DNA]</scope>
    <source>
        <strain evidence="11">LMG 8895</strain>
    </source>
</reference>
<feature type="transmembrane region" description="Helical" evidence="9">
    <location>
        <begin position="6"/>
        <end position="27"/>
    </location>
</feature>
<evidence type="ECO:0000256" key="7">
    <source>
        <dbReference type="ARBA" id="ARBA00023065"/>
    </source>
</evidence>
<keyword evidence="5 9" id="KW-0630">Potassium</keyword>
<name>A0A1E5G925_9ENTE</name>
<comment type="subcellular location">
    <subcellularLocation>
        <location evidence="9">Cell membrane</location>
        <topology evidence="9">Multi-pass membrane protein</topology>
    </subcellularLocation>
</comment>
<gene>
    <name evidence="9" type="primary">kdpA</name>
    <name evidence="10" type="ORF">BCR25_10955</name>
</gene>
<feature type="transmembrane region" description="Helical" evidence="9">
    <location>
        <begin position="67"/>
        <end position="90"/>
    </location>
</feature>
<proteinExistence type="inferred from homology"/>
<keyword evidence="8 9" id="KW-0472">Membrane</keyword>
<comment type="caution">
    <text evidence="10">The sequence shown here is derived from an EMBL/GenBank/DDBJ whole genome shotgun (WGS) entry which is preliminary data.</text>
</comment>